<dbReference type="OrthoDB" id="332676at2"/>
<feature type="active site" description="Charge relay system" evidence="2">
    <location>
        <position position="299"/>
    </location>
</feature>
<feature type="domain" description="AB hydrolase-1" evidence="3">
    <location>
        <begin position="69"/>
        <end position="303"/>
    </location>
</feature>
<dbReference type="GO" id="GO:0034338">
    <property type="term" value="F:short-chain carboxylesterase activity"/>
    <property type="evidence" value="ECO:0007669"/>
    <property type="project" value="TreeGrafter"/>
</dbReference>
<accession>A0A4Z0M238</accession>
<dbReference type="InterPro" id="IPR050960">
    <property type="entry name" value="AB_hydrolase_4_sf"/>
</dbReference>
<evidence type="ECO:0000256" key="2">
    <source>
        <dbReference type="PIRSR" id="PIRSR005211-1"/>
    </source>
</evidence>
<reference evidence="4 5" key="1">
    <citation type="submission" date="2019-04" db="EMBL/GenBank/DDBJ databases">
        <title>Taxonomy of novel Haliea sp. from mangrove soil of West Coast of India.</title>
        <authorList>
            <person name="Verma A."/>
            <person name="Kumar P."/>
            <person name="Krishnamurthi S."/>
        </authorList>
    </citation>
    <scope>NUCLEOTIDE SEQUENCE [LARGE SCALE GENOMIC DNA]</scope>
    <source>
        <strain evidence="4 5">SAOS-164</strain>
    </source>
</reference>
<protein>
    <submittedName>
        <fullName evidence="4">Alpha/beta fold hydrolase</fullName>
    </submittedName>
</protein>
<dbReference type="RefSeq" id="WP_135443424.1">
    <property type="nucleotide sequence ID" value="NZ_SRLE01000007.1"/>
</dbReference>
<dbReference type="PIRSF" id="PIRSF005211">
    <property type="entry name" value="Ab_hydro_YheT"/>
    <property type="match status" value="1"/>
</dbReference>
<comment type="caution">
    <text evidence="4">The sequence shown here is derived from an EMBL/GenBank/DDBJ whole genome shotgun (WGS) entry which is preliminary data.</text>
</comment>
<comment type="similarity">
    <text evidence="1">Belongs to the AB hydrolase superfamily. AB hydrolase 4 family.</text>
</comment>
<dbReference type="InterPro" id="IPR029058">
    <property type="entry name" value="AB_hydrolase_fold"/>
</dbReference>
<keyword evidence="5" id="KW-1185">Reference proteome</keyword>
<evidence type="ECO:0000313" key="5">
    <source>
        <dbReference type="Proteomes" id="UP000298050"/>
    </source>
</evidence>
<name>A0A4Z0M238_9GAMM</name>
<feature type="active site" description="Charge relay system" evidence="2">
    <location>
        <position position="272"/>
    </location>
</feature>
<dbReference type="PANTHER" id="PTHR10794">
    <property type="entry name" value="ABHYDROLASE DOMAIN-CONTAINING PROTEIN"/>
    <property type="match status" value="1"/>
</dbReference>
<dbReference type="InterPro" id="IPR000073">
    <property type="entry name" value="AB_hydrolase_1"/>
</dbReference>
<dbReference type="Gene3D" id="3.40.50.1820">
    <property type="entry name" value="alpha/beta hydrolase"/>
    <property type="match status" value="1"/>
</dbReference>
<sequence length="322" mass="35968">MSDFNPPPLLRNPHAQTLIASTAPRKLPLLWRTRALRNAAQDVLLECSDGVRLHGYYNPHPESSQGLAILLHGWEGNGDSAYLLSNAQTLFDAGFSVFRLHLRDHGPSHALNRELYHSARLREILDAVAQVQQLFPHVRTVMAGHSLGGNFTLRVAAQAHNEGIALDQAVAICPVLDPAHTMRRLMEGSFIYHQYFLHRWKRSLTLKLQHFPDLGYGDSLLGLHSLDAMNEFFVPRYTDFGDVESYFAAYALTGDTLADLQVPTHIILSQDDPMIPSVDLARLASPPTLKVETPAHGGHCGFLANWRMHGWIDQRLLELLSA</sequence>
<dbReference type="SUPFAM" id="SSF53474">
    <property type="entry name" value="alpha/beta-Hydrolases"/>
    <property type="match status" value="1"/>
</dbReference>
<proteinExistence type="inferred from homology"/>
<evidence type="ECO:0000256" key="1">
    <source>
        <dbReference type="ARBA" id="ARBA00010884"/>
    </source>
</evidence>
<dbReference type="InterPro" id="IPR012020">
    <property type="entry name" value="ABHD4"/>
</dbReference>
<evidence type="ECO:0000313" key="4">
    <source>
        <dbReference type="EMBL" id="TGD73345.1"/>
    </source>
</evidence>
<keyword evidence="4" id="KW-0378">Hydrolase</keyword>
<dbReference type="AlphaFoldDB" id="A0A4Z0M238"/>
<dbReference type="Proteomes" id="UP000298050">
    <property type="component" value="Unassembled WGS sequence"/>
</dbReference>
<dbReference type="PANTHER" id="PTHR10794:SF63">
    <property type="entry name" value="ALPHA_BETA HYDROLASE 1, ISOFORM A"/>
    <property type="match status" value="1"/>
</dbReference>
<dbReference type="GO" id="GO:0047372">
    <property type="term" value="F:monoacylglycerol lipase activity"/>
    <property type="evidence" value="ECO:0007669"/>
    <property type="project" value="TreeGrafter"/>
</dbReference>
<organism evidence="4 5">
    <name type="scientific">Mangrovimicrobium sediminis</name>
    <dbReference type="NCBI Taxonomy" id="2562682"/>
    <lineage>
        <taxon>Bacteria</taxon>
        <taxon>Pseudomonadati</taxon>
        <taxon>Pseudomonadota</taxon>
        <taxon>Gammaproteobacteria</taxon>
        <taxon>Cellvibrionales</taxon>
        <taxon>Halieaceae</taxon>
        <taxon>Mangrovimicrobium</taxon>
    </lineage>
</organism>
<dbReference type="EMBL" id="SRLE01000007">
    <property type="protein sequence ID" value="TGD73345.1"/>
    <property type="molecule type" value="Genomic_DNA"/>
</dbReference>
<gene>
    <name evidence="4" type="ORF">E4634_09935</name>
</gene>
<feature type="active site" description="Charge relay system" evidence="2">
    <location>
        <position position="146"/>
    </location>
</feature>
<evidence type="ECO:0000259" key="3">
    <source>
        <dbReference type="Pfam" id="PF00561"/>
    </source>
</evidence>
<dbReference type="Pfam" id="PF00561">
    <property type="entry name" value="Abhydrolase_1"/>
    <property type="match status" value="1"/>
</dbReference>